<evidence type="ECO:0000313" key="4">
    <source>
        <dbReference type="EMBL" id="SDC19931.1"/>
    </source>
</evidence>
<evidence type="ECO:0000259" key="3">
    <source>
        <dbReference type="SMART" id="SM00278"/>
    </source>
</evidence>
<organism evidence="4 5">
    <name type="scientific">Parafannyhessea umbonata</name>
    <dbReference type="NCBI Taxonomy" id="604330"/>
    <lineage>
        <taxon>Bacteria</taxon>
        <taxon>Bacillati</taxon>
        <taxon>Actinomycetota</taxon>
        <taxon>Coriobacteriia</taxon>
        <taxon>Coriobacteriales</taxon>
        <taxon>Atopobiaceae</taxon>
        <taxon>Parafannyhessea</taxon>
    </lineage>
</organism>
<dbReference type="InterPro" id="IPR019554">
    <property type="entry name" value="Soluble_ligand-bd"/>
</dbReference>
<keyword evidence="2" id="KW-0472">Membrane</keyword>
<keyword evidence="5" id="KW-1185">Reference proteome</keyword>
<feature type="region of interest" description="Disordered" evidence="1">
    <location>
        <begin position="59"/>
        <end position="90"/>
    </location>
</feature>
<protein>
    <submittedName>
        <fullName evidence="4">Competence protein ComEA</fullName>
    </submittedName>
</protein>
<dbReference type="AlphaFoldDB" id="A0A1G6JMN7"/>
<keyword evidence="2" id="KW-0812">Transmembrane</keyword>
<dbReference type="GO" id="GO:0015628">
    <property type="term" value="P:protein secretion by the type II secretion system"/>
    <property type="evidence" value="ECO:0007669"/>
    <property type="project" value="TreeGrafter"/>
</dbReference>
<dbReference type="SUPFAM" id="SSF47781">
    <property type="entry name" value="RuvA domain 2-like"/>
    <property type="match status" value="1"/>
</dbReference>
<dbReference type="STRING" id="604330.SAMN04489857_0788"/>
<dbReference type="InterPro" id="IPR004509">
    <property type="entry name" value="Competence_ComEA_HhH"/>
</dbReference>
<dbReference type="Pfam" id="PF10531">
    <property type="entry name" value="SLBB"/>
    <property type="match status" value="1"/>
</dbReference>
<dbReference type="Gene3D" id="1.10.150.320">
    <property type="entry name" value="Photosystem II 12 kDa extrinsic protein"/>
    <property type="match status" value="1"/>
</dbReference>
<dbReference type="NCBIfam" id="TIGR00426">
    <property type="entry name" value="competence protein ComEA helix-hairpin-helix repeat region"/>
    <property type="match status" value="1"/>
</dbReference>
<dbReference type="PROSITE" id="PS51257">
    <property type="entry name" value="PROKAR_LIPOPROTEIN"/>
    <property type="match status" value="1"/>
</dbReference>
<evidence type="ECO:0000256" key="2">
    <source>
        <dbReference type="SAM" id="Phobius"/>
    </source>
</evidence>
<dbReference type="SMART" id="SM00278">
    <property type="entry name" value="HhH1"/>
    <property type="match status" value="2"/>
</dbReference>
<feature type="compositionally biased region" description="Basic and acidic residues" evidence="1">
    <location>
        <begin position="68"/>
        <end position="81"/>
    </location>
</feature>
<evidence type="ECO:0000313" key="5">
    <source>
        <dbReference type="Proteomes" id="UP000198528"/>
    </source>
</evidence>
<feature type="domain" description="Helix-hairpin-helix DNA-binding motif class 1" evidence="3">
    <location>
        <begin position="205"/>
        <end position="224"/>
    </location>
</feature>
<sequence>MAQRARGPAGGLSKRYGLRGRRGPVIAAALAAACLAVVGALLLPGRGGGFEVTRAEAGDAVTQKRAKGVRDARRGEERGQDEGSSVPAAKTGETKVAAVIVHVDGAVENPGVYRIYTSSPRVNDAVSAAGGLEEDADTTRINLAASLSDGQKVHVPRQGEEASEDVAQDAVGTEGAAAGTAGGAAGATGDSAGSGTVDINTADATELQRLPGVGEATAAAIVEDRTRNGPFASPEDIMRVSGIGEKKFERMRAMIRV</sequence>
<dbReference type="GO" id="GO:0015627">
    <property type="term" value="C:type II protein secretion system complex"/>
    <property type="evidence" value="ECO:0007669"/>
    <property type="project" value="TreeGrafter"/>
</dbReference>
<dbReference type="EMBL" id="FMZL01000005">
    <property type="protein sequence ID" value="SDC19931.1"/>
    <property type="molecule type" value="Genomic_DNA"/>
</dbReference>
<dbReference type="InterPro" id="IPR051675">
    <property type="entry name" value="Endo/Exo/Phosphatase_dom_1"/>
</dbReference>
<dbReference type="Gene3D" id="3.10.560.10">
    <property type="entry name" value="Outer membrane lipoprotein wza domain like"/>
    <property type="match status" value="1"/>
</dbReference>
<dbReference type="Pfam" id="PF12836">
    <property type="entry name" value="HHH_3"/>
    <property type="match status" value="1"/>
</dbReference>
<keyword evidence="2" id="KW-1133">Transmembrane helix</keyword>
<dbReference type="InterPro" id="IPR003583">
    <property type="entry name" value="Hlx-hairpin-Hlx_DNA-bd_motif"/>
</dbReference>
<feature type="domain" description="Helix-hairpin-helix DNA-binding motif class 1" evidence="3">
    <location>
        <begin position="235"/>
        <end position="254"/>
    </location>
</feature>
<dbReference type="PANTHER" id="PTHR21180">
    <property type="entry name" value="ENDONUCLEASE/EXONUCLEASE/PHOSPHATASE FAMILY DOMAIN-CONTAINING PROTEIN 1"/>
    <property type="match status" value="1"/>
</dbReference>
<dbReference type="Proteomes" id="UP000198528">
    <property type="component" value="Unassembled WGS sequence"/>
</dbReference>
<evidence type="ECO:0000256" key="1">
    <source>
        <dbReference type="SAM" id="MobiDB-lite"/>
    </source>
</evidence>
<proteinExistence type="predicted"/>
<reference evidence="5" key="1">
    <citation type="submission" date="2016-10" db="EMBL/GenBank/DDBJ databases">
        <authorList>
            <person name="Varghese N."/>
            <person name="Submissions S."/>
        </authorList>
    </citation>
    <scope>NUCLEOTIDE SEQUENCE [LARGE SCALE GENOMIC DNA]</scope>
    <source>
        <strain evidence="5">DSM 22619</strain>
    </source>
</reference>
<accession>A0A1G6JMN7</accession>
<dbReference type="GO" id="GO:0006281">
    <property type="term" value="P:DNA repair"/>
    <property type="evidence" value="ECO:0007669"/>
    <property type="project" value="InterPro"/>
</dbReference>
<feature type="transmembrane region" description="Helical" evidence="2">
    <location>
        <begin position="23"/>
        <end position="43"/>
    </location>
</feature>
<dbReference type="InterPro" id="IPR010994">
    <property type="entry name" value="RuvA_2-like"/>
</dbReference>
<gene>
    <name evidence="4" type="ORF">SAMN04487824_10539</name>
</gene>
<name>A0A1G6JMN7_9ACTN</name>
<dbReference type="GO" id="GO:0003677">
    <property type="term" value="F:DNA binding"/>
    <property type="evidence" value="ECO:0007669"/>
    <property type="project" value="InterPro"/>
</dbReference>
<dbReference type="PANTHER" id="PTHR21180:SF32">
    <property type="entry name" value="ENDONUCLEASE_EXONUCLEASE_PHOSPHATASE FAMILY DOMAIN-CONTAINING PROTEIN 1"/>
    <property type="match status" value="1"/>
</dbReference>